<gene>
    <name evidence="4" type="ORF">SAMN05878503_10555</name>
</gene>
<feature type="domain" description="PASTA" evidence="3">
    <location>
        <begin position="289"/>
        <end position="356"/>
    </location>
</feature>
<dbReference type="Gene3D" id="3.30.10.20">
    <property type="match status" value="1"/>
</dbReference>
<feature type="region of interest" description="Disordered" evidence="1">
    <location>
        <begin position="1"/>
        <end position="26"/>
    </location>
</feature>
<keyword evidence="2" id="KW-0472">Membrane</keyword>
<evidence type="ECO:0000259" key="3">
    <source>
        <dbReference type="PROSITE" id="PS51178"/>
    </source>
</evidence>
<evidence type="ECO:0000256" key="1">
    <source>
        <dbReference type="SAM" id="MobiDB-lite"/>
    </source>
</evidence>
<evidence type="ECO:0000256" key="2">
    <source>
        <dbReference type="SAM" id="Phobius"/>
    </source>
</evidence>
<dbReference type="SMART" id="SM00740">
    <property type="entry name" value="PASTA"/>
    <property type="match status" value="1"/>
</dbReference>
<keyword evidence="2" id="KW-0812">Transmembrane</keyword>
<keyword evidence="2" id="KW-1133">Transmembrane helix</keyword>
<dbReference type="AlphaFoldDB" id="A0A285CSW7"/>
<dbReference type="PROSITE" id="PS51178">
    <property type="entry name" value="PASTA"/>
    <property type="match status" value="1"/>
</dbReference>
<dbReference type="RefSeq" id="WP_097030148.1">
    <property type="nucleotide sequence ID" value="NZ_OAOQ01000005.1"/>
</dbReference>
<organism evidence="4 5">
    <name type="scientific">Cereibacter ovatus</name>
    <dbReference type="NCBI Taxonomy" id="439529"/>
    <lineage>
        <taxon>Bacteria</taxon>
        <taxon>Pseudomonadati</taxon>
        <taxon>Pseudomonadota</taxon>
        <taxon>Alphaproteobacteria</taxon>
        <taxon>Rhodobacterales</taxon>
        <taxon>Paracoccaceae</taxon>
        <taxon>Cereibacter</taxon>
    </lineage>
</organism>
<dbReference type="Pfam" id="PF03793">
    <property type="entry name" value="PASTA"/>
    <property type="match status" value="1"/>
</dbReference>
<reference evidence="5" key="1">
    <citation type="submission" date="2017-08" db="EMBL/GenBank/DDBJ databases">
        <authorList>
            <person name="Varghese N."/>
            <person name="Submissions S."/>
        </authorList>
    </citation>
    <scope>NUCLEOTIDE SEQUENCE [LARGE SCALE GENOMIC DNA]</scope>
    <source>
        <strain evidence="5">JA234</strain>
    </source>
</reference>
<dbReference type="InterPro" id="IPR005543">
    <property type="entry name" value="PASTA_dom"/>
</dbReference>
<dbReference type="OrthoDB" id="7180976at2"/>
<evidence type="ECO:0000313" key="5">
    <source>
        <dbReference type="Proteomes" id="UP000219467"/>
    </source>
</evidence>
<dbReference type="Proteomes" id="UP000219467">
    <property type="component" value="Unassembled WGS sequence"/>
</dbReference>
<accession>A0A285CSW7</accession>
<keyword evidence="5" id="KW-1185">Reference proteome</keyword>
<dbReference type="CDD" id="cd06577">
    <property type="entry name" value="PASTA_pknB"/>
    <property type="match status" value="1"/>
</dbReference>
<evidence type="ECO:0000313" key="4">
    <source>
        <dbReference type="EMBL" id="SNX70146.1"/>
    </source>
</evidence>
<proteinExistence type="predicted"/>
<name>A0A285CSW7_9RHOB</name>
<sequence>MPSFQITEAPSRLELGNPDAGGLTPPGKATFLVRNMGPAAQVGRISVEPLEGARADWFQIAGAPATSPGRTERDFVYGGNQSVEVTVRPPAGAPAGNFGFRLRVASESDPDTDYVQGPSVAFTLKPAPVAPPPARRIPWWIFAAAAALTAALVGVGVFLFVMRTPATPMPAGLVSQPAEIAAFRVAEIPRPVRFTLSRQGTEVALSVLSTQPAEGEGVDEDAVVDLTVRSPDGPCASLICMFPGAEFPPDVVSALSAEGFDARFAPALTVVESRVQLDAAKLSDIKNAQPPAAMVRLPRLTGLTVTQVKQTLSDLGLGMELNTVTDGPEDDVVRRTEPQAPTNIAEGQIVKVFYRPKPCTSPRCLKIDRVLIAPKVMDKFELRTIQP</sequence>
<dbReference type="EMBL" id="OAOQ01000005">
    <property type="protein sequence ID" value="SNX70146.1"/>
    <property type="molecule type" value="Genomic_DNA"/>
</dbReference>
<feature type="transmembrane region" description="Helical" evidence="2">
    <location>
        <begin position="139"/>
        <end position="161"/>
    </location>
</feature>
<protein>
    <submittedName>
        <fullName evidence="4">Beta-lactam-binding protein with PASTA domain</fullName>
    </submittedName>
</protein>